<evidence type="ECO:0000313" key="13">
    <source>
        <dbReference type="Proteomes" id="UP000762676"/>
    </source>
</evidence>
<keyword evidence="3 9" id="KW-0862">Zinc</keyword>
<feature type="domain" description="Superoxide dismutase copper/zinc binding" evidence="11">
    <location>
        <begin position="34"/>
        <end position="176"/>
    </location>
</feature>
<comment type="catalytic activity">
    <reaction evidence="8 9">
        <text>2 superoxide + 2 H(+) = H2O2 + O2</text>
        <dbReference type="Rhea" id="RHEA:20696"/>
        <dbReference type="ChEBI" id="CHEBI:15378"/>
        <dbReference type="ChEBI" id="CHEBI:15379"/>
        <dbReference type="ChEBI" id="CHEBI:16240"/>
        <dbReference type="ChEBI" id="CHEBI:18421"/>
        <dbReference type="EC" id="1.15.1.1"/>
    </reaction>
</comment>
<proteinExistence type="inferred from homology"/>
<keyword evidence="13" id="KW-1185">Reference proteome</keyword>
<dbReference type="Gene3D" id="2.60.40.200">
    <property type="entry name" value="Superoxide dismutase, copper/zinc binding domain"/>
    <property type="match status" value="1"/>
</dbReference>
<dbReference type="PRINTS" id="PR00068">
    <property type="entry name" value="CUZNDISMTASE"/>
</dbReference>
<comment type="function">
    <text evidence="9">Destroys radicals which are normally produced within the cells and which are toxic to biological systems.</text>
</comment>
<dbReference type="CDD" id="cd00305">
    <property type="entry name" value="Cu-Zn_Superoxide_Dismutase"/>
    <property type="match status" value="1"/>
</dbReference>
<comment type="cofactor">
    <cofactor evidence="9">
        <name>Cu cation</name>
        <dbReference type="ChEBI" id="CHEBI:23378"/>
    </cofactor>
    <text evidence="9">Binds 1 copper ion per subunit.</text>
</comment>
<keyword evidence="4" id="KW-0049">Antioxidant</keyword>
<evidence type="ECO:0000256" key="6">
    <source>
        <dbReference type="ARBA" id="ARBA00023008"/>
    </source>
</evidence>
<evidence type="ECO:0000256" key="3">
    <source>
        <dbReference type="ARBA" id="ARBA00022833"/>
    </source>
</evidence>
<feature type="chain" id="PRO_5043338092" description="Superoxide dismutase [Cu-Zn]" evidence="10">
    <location>
        <begin position="19"/>
        <end position="183"/>
    </location>
</feature>
<feature type="signal peptide" evidence="10">
    <location>
        <begin position="1"/>
        <end position="18"/>
    </location>
</feature>
<gene>
    <name evidence="12" type="ORF">ElyMa_004784800</name>
</gene>
<dbReference type="SUPFAM" id="SSF49329">
    <property type="entry name" value="Cu,Zn superoxide dismutase-like"/>
    <property type="match status" value="1"/>
</dbReference>
<comment type="similarity">
    <text evidence="1 9">Belongs to the Cu-Zn superoxide dismutase family.</text>
</comment>
<evidence type="ECO:0000256" key="8">
    <source>
        <dbReference type="ARBA" id="ARBA00049204"/>
    </source>
</evidence>
<name>A0AAV4IM05_9GAST</name>
<accession>A0AAV4IM05</accession>
<evidence type="ECO:0000259" key="11">
    <source>
        <dbReference type="Pfam" id="PF00080"/>
    </source>
</evidence>
<evidence type="ECO:0000256" key="5">
    <source>
        <dbReference type="ARBA" id="ARBA00023002"/>
    </source>
</evidence>
<dbReference type="Pfam" id="PF00080">
    <property type="entry name" value="Sod_Cu"/>
    <property type="match status" value="1"/>
</dbReference>
<evidence type="ECO:0000256" key="9">
    <source>
        <dbReference type="RuleBase" id="RU000393"/>
    </source>
</evidence>
<dbReference type="PROSITE" id="PS00332">
    <property type="entry name" value="SOD_CU_ZN_2"/>
    <property type="match status" value="1"/>
</dbReference>
<dbReference type="PROSITE" id="PS00087">
    <property type="entry name" value="SOD_CU_ZN_1"/>
    <property type="match status" value="1"/>
</dbReference>
<reference evidence="12 13" key="1">
    <citation type="journal article" date="2021" name="Elife">
        <title>Chloroplast acquisition without the gene transfer in kleptoplastic sea slugs, Plakobranchus ocellatus.</title>
        <authorList>
            <person name="Maeda T."/>
            <person name="Takahashi S."/>
            <person name="Yoshida T."/>
            <person name="Shimamura S."/>
            <person name="Takaki Y."/>
            <person name="Nagai Y."/>
            <person name="Toyoda A."/>
            <person name="Suzuki Y."/>
            <person name="Arimoto A."/>
            <person name="Ishii H."/>
            <person name="Satoh N."/>
            <person name="Nishiyama T."/>
            <person name="Hasebe M."/>
            <person name="Maruyama T."/>
            <person name="Minagawa J."/>
            <person name="Obokata J."/>
            <person name="Shigenobu S."/>
        </authorList>
    </citation>
    <scope>NUCLEOTIDE SEQUENCE [LARGE SCALE GENOMIC DNA]</scope>
</reference>
<sequence>MLKTAIFLFGASWCVCEGLRATCLIRPPTDTSPVGGVVSFYQGSDVDDVLITVKISGLEPLAEDSNNLKHGFHIHQWGDITGGCLSTGGHYNPTDKNHGAPEDEERHVGDFGNLEQTADGRIDTTFSDPVATLFGPQSIIGRAVVLHELEDDLGKGGNDASLANGNAGARIGCCVIGIADLNT</sequence>
<dbReference type="InterPro" id="IPR001424">
    <property type="entry name" value="SOD_Cu_Zn_dom"/>
</dbReference>
<dbReference type="FunFam" id="2.60.40.200:FF:000003">
    <property type="entry name" value="Superoxide dismutase [Cu-Zn], chloroplastic"/>
    <property type="match status" value="1"/>
</dbReference>
<evidence type="ECO:0000256" key="7">
    <source>
        <dbReference type="ARBA" id="ARBA00023157"/>
    </source>
</evidence>
<dbReference type="InterPro" id="IPR018152">
    <property type="entry name" value="SOD_Cu/Zn_BS"/>
</dbReference>
<evidence type="ECO:0000256" key="4">
    <source>
        <dbReference type="ARBA" id="ARBA00022862"/>
    </source>
</evidence>
<keyword evidence="10" id="KW-0732">Signal</keyword>
<protein>
    <recommendedName>
        <fullName evidence="9">Superoxide dismutase [Cu-Zn]</fullName>
        <ecNumber evidence="9">1.15.1.1</ecNumber>
    </recommendedName>
</protein>
<keyword evidence="5 9" id="KW-0560">Oxidoreductase</keyword>
<dbReference type="InterPro" id="IPR036423">
    <property type="entry name" value="SOD-like_Cu/Zn_dom_sf"/>
</dbReference>
<dbReference type="PANTHER" id="PTHR10003">
    <property type="entry name" value="SUPEROXIDE DISMUTASE CU-ZN -RELATED"/>
    <property type="match status" value="1"/>
</dbReference>
<keyword evidence="7" id="KW-1015">Disulfide bond</keyword>
<dbReference type="InterPro" id="IPR024134">
    <property type="entry name" value="SOD_Cu/Zn_/chaperone"/>
</dbReference>
<organism evidence="12 13">
    <name type="scientific">Elysia marginata</name>
    <dbReference type="NCBI Taxonomy" id="1093978"/>
    <lineage>
        <taxon>Eukaryota</taxon>
        <taxon>Metazoa</taxon>
        <taxon>Spiralia</taxon>
        <taxon>Lophotrochozoa</taxon>
        <taxon>Mollusca</taxon>
        <taxon>Gastropoda</taxon>
        <taxon>Heterobranchia</taxon>
        <taxon>Euthyneura</taxon>
        <taxon>Panpulmonata</taxon>
        <taxon>Sacoglossa</taxon>
        <taxon>Placobranchoidea</taxon>
        <taxon>Plakobranchidae</taxon>
        <taxon>Elysia</taxon>
    </lineage>
</organism>
<dbReference type="GO" id="GO:0004784">
    <property type="term" value="F:superoxide dismutase activity"/>
    <property type="evidence" value="ECO:0007669"/>
    <property type="project" value="UniProtKB-EC"/>
</dbReference>
<keyword evidence="6 9" id="KW-0186">Copper</keyword>
<keyword evidence="2 9" id="KW-0479">Metal-binding</keyword>
<evidence type="ECO:0000256" key="10">
    <source>
        <dbReference type="SAM" id="SignalP"/>
    </source>
</evidence>
<comment type="caution">
    <text evidence="12">The sequence shown here is derived from an EMBL/GenBank/DDBJ whole genome shotgun (WGS) entry which is preliminary data.</text>
</comment>
<evidence type="ECO:0000313" key="12">
    <source>
        <dbReference type="EMBL" id="GFS09531.1"/>
    </source>
</evidence>
<evidence type="ECO:0000256" key="2">
    <source>
        <dbReference type="ARBA" id="ARBA00022723"/>
    </source>
</evidence>
<evidence type="ECO:0000256" key="1">
    <source>
        <dbReference type="ARBA" id="ARBA00010457"/>
    </source>
</evidence>
<dbReference type="EMBL" id="BMAT01009598">
    <property type="protein sequence ID" value="GFS09531.1"/>
    <property type="molecule type" value="Genomic_DNA"/>
</dbReference>
<comment type="cofactor">
    <cofactor evidence="9">
        <name>Zn(2+)</name>
        <dbReference type="ChEBI" id="CHEBI:29105"/>
    </cofactor>
    <text evidence="9">Binds 1 zinc ion per subunit.</text>
</comment>
<dbReference type="EC" id="1.15.1.1" evidence="9"/>
<dbReference type="GO" id="GO:0005507">
    <property type="term" value="F:copper ion binding"/>
    <property type="evidence" value="ECO:0007669"/>
    <property type="project" value="InterPro"/>
</dbReference>
<dbReference type="Proteomes" id="UP000762676">
    <property type="component" value="Unassembled WGS sequence"/>
</dbReference>
<dbReference type="AlphaFoldDB" id="A0AAV4IM05"/>